<keyword evidence="8 11" id="KW-0067">ATP-binding</keyword>
<feature type="region of interest" description="Disordered" evidence="13">
    <location>
        <begin position="432"/>
        <end position="458"/>
    </location>
</feature>
<keyword evidence="17" id="KW-1185">Reference proteome</keyword>
<feature type="domain" description="Protein kinase" evidence="14">
    <location>
        <begin position="71"/>
        <end position="333"/>
    </location>
</feature>
<dbReference type="Pfam" id="PF00069">
    <property type="entry name" value="Pkinase"/>
    <property type="match status" value="1"/>
</dbReference>
<proteinExistence type="inferred from homology"/>
<feature type="compositionally biased region" description="Polar residues" evidence="13">
    <location>
        <begin position="449"/>
        <end position="458"/>
    </location>
</feature>
<dbReference type="Pfam" id="PF00433">
    <property type="entry name" value="Pkinase_C"/>
    <property type="match status" value="1"/>
</dbReference>
<dbReference type="SMART" id="SM00133">
    <property type="entry name" value="S_TK_X"/>
    <property type="match status" value="1"/>
</dbReference>
<evidence type="ECO:0000313" key="16">
    <source>
        <dbReference type="EMBL" id="KAL3394039.1"/>
    </source>
</evidence>
<dbReference type="PROSITE" id="PS00107">
    <property type="entry name" value="PROTEIN_KINASE_ATP"/>
    <property type="match status" value="1"/>
</dbReference>
<keyword evidence="3 12" id="KW-0723">Serine/threonine-protein kinase</keyword>
<dbReference type="InterPro" id="IPR011009">
    <property type="entry name" value="Kinase-like_dom_sf"/>
</dbReference>
<dbReference type="InterPro" id="IPR017441">
    <property type="entry name" value="Protein_kinase_ATP_BS"/>
</dbReference>
<evidence type="ECO:0000313" key="17">
    <source>
        <dbReference type="Proteomes" id="UP001627154"/>
    </source>
</evidence>
<feature type="binding site" evidence="11">
    <location>
        <position position="103"/>
    </location>
    <ligand>
        <name>ATP</name>
        <dbReference type="ChEBI" id="CHEBI:30616"/>
    </ligand>
</feature>
<evidence type="ECO:0000256" key="11">
    <source>
        <dbReference type="PROSITE-ProRule" id="PRU10141"/>
    </source>
</evidence>
<evidence type="ECO:0000256" key="8">
    <source>
        <dbReference type="ARBA" id="ARBA00022840"/>
    </source>
</evidence>
<evidence type="ECO:0000256" key="6">
    <source>
        <dbReference type="ARBA" id="ARBA00022741"/>
    </source>
</evidence>
<dbReference type="FunFam" id="3.30.200.20:FF:000686">
    <property type="entry name" value="Ribosomal protein S6 kinase"/>
    <property type="match status" value="1"/>
</dbReference>
<dbReference type="PROSITE" id="PS51285">
    <property type="entry name" value="AGC_KINASE_CTER"/>
    <property type="match status" value="1"/>
</dbReference>
<dbReference type="Gene3D" id="1.10.510.10">
    <property type="entry name" value="Transferase(Phosphotransferase) domain 1"/>
    <property type="match status" value="1"/>
</dbReference>
<gene>
    <name evidence="16" type="ORF">TKK_011706</name>
</gene>
<dbReference type="InterPro" id="IPR000719">
    <property type="entry name" value="Prot_kinase_dom"/>
</dbReference>
<evidence type="ECO:0000259" key="15">
    <source>
        <dbReference type="PROSITE" id="PS51285"/>
    </source>
</evidence>
<comment type="caution">
    <text evidence="16">The sequence shown here is derived from an EMBL/GenBank/DDBJ whole genome shotgun (WGS) entry which is preliminary data.</text>
</comment>
<dbReference type="InterPro" id="IPR017892">
    <property type="entry name" value="Pkinase_C"/>
</dbReference>
<dbReference type="FunFam" id="1.10.510.10:FF:000008">
    <property type="entry name" value="Non-specific serine/threonine protein kinase"/>
    <property type="match status" value="1"/>
</dbReference>
<dbReference type="SMART" id="SM00220">
    <property type="entry name" value="S_TKc"/>
    <property type="match status" value="1"/>
</dbReference>
<dbReference type="PROSITE" id="PS00108">
    <property type="entry name" value="PROTEIN_KINASE_ST"/>
    <property type="match status" value="1"/>
</dbReference>
<keyword evidence="7" id="KW-0418">Kinase</keyword>
<dbReference type="GO" id="GO:0004674">
    <property type="term" value="F:protein serine/threonine kinase activity"/>
    <property type="evidence" value="ECO:0007669"/>
    <property type="project" value="UniProtKB-KW"/>
</dbReference>
<keyword evidence="4" id="KW-0597">Phosphoprotein</keyword>
<dbReference type="Proteomes" id="UP001627154">
    <property type="component" value="Unassembled WGS sequence"/>
</dbReference>
<evidence type="ECO:0000256" key="12">
    <source>
        <dbReference type="RuleBase" id="RU000304"/>
    </source>
</evidence>
<protein>
    <recommendedName>
        <fullName evidence="2">non-specific serine/threonine protein kinase</fullName>
        <ecNumber evidence="2">2.7.11.1</ecNumber>
    </recommendedName>
</protein>
<dbReference type="PANTHER" id="PTHR24351">
    <property type="entry name" value="RIBOSOMAL PROTEIN S6 KINASE"/>
    <property type="match status" value="1"/>
</dbReference>
<evidence type="ECO:0000256" key="1">
    <source>
        <dbReference type="ARBA" id="ARBA00009804"/>
    </source>
</evidence>
<dbReference type="EMBL" id="JBJJXI010000094">
    <property type="protein sequence ID" value="KAL3394039.1"/>
    <property type="molecule type" value="Genomic_DNA"/>
</dbReference>
<reference evidence="16 17" key="1">
    <citation type="journal article" date="2024" name="bioRxiv">
        <title>A reference genome for Trichogramma kaykai: A tiny desert-dwelling parasitoid wasp with competing sex-ratio distorters.</title>
        <authorList>
            <person name="Culotta J."/>
            <person name="Lindsey A.R."/>
        </authorList>
    </citation>
    <scope>NUCLEOTIDE SEQUENCE [LARGE SCALE GENOMIC DNA]</scope>
    <source>
        <strain evidence="16 17">KSX58</strain>
    </source>
</reference>
<sequence length="472" mass="53891">MASSKYSAYDSLGEVYGHFYYGNIEGDDSDKDVDIGEVNPAVLSESNNYEEVELSAKDLNPGNEKIGPQDFEFKKVLGEGGFGKVYQVQKITGKDKNKIFAMKVMSKPKILKNRKDVDHTKAERNILQSIKHPFIVDLHYAFQTQGKLYLILEYLGGGELFTVLGKNRIFLEHQASFFAAEIILALEYLHSNGIIYRDLKPENVLFDEYGHIKLTDFGLSKEKILNDAVTHTFCGTIEYMAPEILQDVGHGRACDWWSLGIILFEMLNGRPPFLGKHKTFTIELITKTGKVKFSKHITHNAQGIIRQLLKRDVSKRLGSGVSDANEIKRHRFFEKLDWNKILSKQEEPPFVPKMSSSDDVRNFDKHFTQQYPIISPECSGLSESANRAFEGFTYVAPSILDNFMQNHTLQMAETDDLRNFFGSRIDTVESNLQDSHMPESQEAMENYQPLRNSNEPSHLTSRFMNFHLSDDQ</sequence>
<evidence type="ECO:0000256" key="5">
    <source>
        <dbReference type="ARBA" id="ARBA00022679"/>
    </source>
</evidence>
<comment type="catalytic activity">
    <reaction evidence="10">
        <text>L-seryl-[protein] + ATP = O-phospho-L-seryl-[protein] + ADP + H(+)</text>
        <dbReference type="Rhea" id="RHEA:17989"/>
        <dbReference type="Rhea" id="RHEA-COMP:9863"/>
        <dbReference type="Rhea" id="RHEA-COMP:11604"/>
        <dbReference type="ChEBI" id="CHEBI:15378"/>
        <dbReference type="ChEBI" id="CHEBI:29999"/>
        <dbReference type="ChEBI" id="CHEBI:30616"/>
        <dbReference type="ChEBI" id="CHEBI:83421"/>
        <dbReference type="ChEBI" id="CHEBI:456216"/>
        <dbReference type="EC" id="2.7.11.1"/>
    </reaction>
</comment>
<evidence type="ECO:0000256" key="2">
    <source>
        <dbReference type="ARBA" id="ARBA00012513"/>
    </source>
</evidence>
<keyword evidence="5" id="KW-0808">Transferase</keyword>
<evidence type="ECO:0000256" key="13">
    <source>
        <dbReference type="SAM" id="MobiDB-lite"/>
    </source>
</evidence>
<feature type="domain" description="AGC-kinase C-terminal" evidence="15">
    <location>
        <begin position="334"/>
        <end position="404"/>
    </location>
</feature>
<evidence type="ECO:0000256" key="3">
    <source>
        <dbReference type="ARBA" id="ARBA00022527"/>
    </source>
</evidence>
<dbReference type="EC" id="2.7.11.1" evidence="2"/>
<dbReference type="AlphaFoldDB" id="A0ABD2WMU8"/>
<evidence type="ECO:0000256" key="7">
    <source>
        <dbReference type="ARBA" id="ARBA00022777"/>
    </source>
</evidence>
<dbReference type="PROSITE" id="PS50011">
    <property type="entry name" value="PROTEIN_KINASE_DOM"/>
    <property type="match status" value="1"/>
</dbReference>
<dbReference type="Gene3D" id="3.30.200.20">
    <property type="entry name" value="Phosphorylase Kinase, domain 1"/>
    <property type="match status" value="1"/>
</dbReference>
<accession>A0ABD2WMU8</accession>
<evidence type="ECO:0000256" key="10">
    <source>
        <dbReference type="ARBA" id="ARBA00048679"/>
    </source>
</evidence>
<dbReference type="InterPro" id="IPR008271">
    <property type="entry name" value="Ser/Thr_kinase_AS"/>
</dbReference>
<dbReference type="SUPFAM" id="SSF56112">
    <property type="entry name" value="Protein kinase-like (PK-like)"/>
    <property type="match status" value="1"/>
</dbReference>
<evidence type="ECO:0000259" key="14">
    <source>
        <dbReference type="PROSITE" id="PS50011"/>
    </source>
</evidence>
<name>A0ABD2WMU8_9HYME</name>
<organism evidence="16 17">
    <name type="scientific">Trichogramma kaykai</name>
    <dbReference type="NCBI Taxonomy" id="54128"/>
    <lineage>
        <taxon>Eukaryota</taxon>
        <taxon>Metazoa</taxon>
        <taxon>Ecdysozoa</taxon>
        <taxon>Arthropoda</taxon>
        <taxon>Hexapoda</taxon>
        <taxon>Insecta</taxon>
        <taxon>Pterygota</taxon>
        <taxon>Neoptera</taxon>
        <taxon>Endopterygota</taxon>
        <taxon>Hymenoptera</taxon>
        <taxon>Apocrita</taxon>
        <taxon>Proctotrupomorpha</taxon>
        <taxon>Chalcidoidea</taxon>
        <taxon>Trichogrammatidae</taxon>
        <taxon>Trichogramma</taxon>
    </lineage>
</organism>
<evidence type="ECO:0000256" key="4">
    <source>
        <dbReference type="ARBA" id="ARBA00022553"/>
    </source>
</evidence>
<comment type="catalytic activity">
    <reaction evidence="9">
        <text>L-threonyl-[protein] + ATP = O-phospho-L-threonyl-[protein] + ADP + H(+)</text>
        <dbReference type="Rhea" id="RHEA:46608"/>
        <dbReference type="Rhea" id="RHEA-COMP:11060"/>
        <dbReference type="Rhea" id="RHEA-COMP:11605"/>
        <dbReference type="ChEBI" id="CHEBI:15378"/>
        <dbReference type="ChEBI" id="CHEBI:30013"/>
        <dbReference type="ChEBI" id="CHEBI:30616"/>
        <dbReference type="ChEBI" id="CHEBI:61977"/>
        <dbReference type="ChEBI" id="CHEBI:456216"/>
        <dbReference type="EC" id="2.7.11.1"/>
    </reaction>
</comment>
<dbReference type="GO" id="GO:0005524">
    <property type="term" value="F:ATP binding"/>
    <property type="evidence" value="ECO:0007669"/>
    <property type="project" value="UniProtKB-UniRule"/>
</dbReference>
<comment type="similarity">
    <text evidence="1">Belongs to the protein kinase superfamily. AGC Ser/Thr protein kinase family. S6 kinase subfamily.</text>
</comment>
<dbReference type="InterPro" id="IPR000961">
    <property type="entry name" value="AGC-kinase_C"/>
</dbReference>
<keyword evidence="6 11" id="KW-0547">Nucleotide-binding</keyword>
<evidence type="ECO:0000256" key="9">
    <source>
        <dbReference type="ARBA" id="ARBA00047899"/>
    </source>
</evidence>